<proteinExistence type="predicted"/>
<dbReference type="AlphaFoldDB" id="A0A420WFV9"/>
<evidence type="ECO:0000256" key="3">
    <source>
        <dbReference type="ARBA" id="ARBA00023163"/>
    </source>
</evidence>
<dbReference type="Gene3D" id="1.10.10.10">
    <property type="entry name" value="Winged helix-like DNA-binding domain superfamily/Winged helix DNA-binding domain"/>
    <property type="match status" value="1"/>
</dbReference>
<comment type="caution">
    <text evidence="5">The sequence shown here is derived from an EMBL/GenBank/DDBJ whole genome shotgun (WGS) entry which is preliminary data.</text>
</comment>
<dbReference type="EMBL" id="RBIG01000002">
    <property type="protein sequence ID" value="RKQ69871.1"/>
    <property type="molecule type" value="Genomic_DNA"/>
</dbReference>
<dbReference type="GO" id="GO:0003677">
    <property type="term" value="F:DNA binding"/>
    <property type="evidence" value="ECO:0007669"/>
    <property type="project" value="UniProtKB-KW"/>
</dbReference>
<dbReference type="InterPro" id="IPR036388">
    <property type="entry name" value="WH-like_DNA-bd_sf"/>
</dbReference>
<dbReference type="PROSITE" id="PS50987">
    <property type="entry name" value="HTH_ARSR_2"/>
    <property type="match status" value="1"/>
</dbReference>
<keyword evidence="3" id="KW-0804">Transcription</keyword>
<dbReference type="CDD" id="cd00090">
    <property type="entry name" value="HTH_ARSR"/>
    <property type="match status" value="1"/>
</dbReference>
<dbReference type="Proteomes" id="UP000277424">
    <property type="component" value="Unassembled WGS sequence"/>
</dbReference>
<gene>
    <name evidence="5" type="ORF">BCL74_1805</name>
</gene>
<dbReference type="SMART" id="SM00418">
    <property type="entry name" value="HTH_ARSR"/>
    <property type="match status" value="1"/>
</dbReference>
<dbReference type="Pfam" id="PF01022">
    <property type="entry name" value="HTH_5"/>
    <property type="match status" value="1"/>
</dbReference>
<dbReference type="PANTHER" id="PTHR43132">
    <property type="entry name" value="ARSENICAL RESISTANCE OPERON REPRESSOR ARSR-RELATED"/>
    <property type="match status" value="1"/>
</dbReference>
<evidence type="ECO:0000313" key="5">
    <source>
        <dbReference type="EMBL" id="RKQ69871.1"/>
    </source>
</evidence>
<dbReference type="GO" id="GO:0003700">
    <property type="term" value="F:DNA-binding transcription factor activity"/>
    <property type="evidence" value="ECO:0007669"/>
    <property type="project" value="InterPro"/>
</dbReference>
<reference evidence="5 6" key="1">
    <citation type="submission" date="2018-10" db="EMBL/GenBank/DDBJ databases">
        <title>Comparative analysis of microorganisms from saline springs in Andes Mountain Range, Colombia.</title>
        <authorList>
            <person name="Rubin E."/>
        </authorList>
    </citation>
    <scope>NUCLEOTIDE SEQUENCE [LARGE SCALE GENOMIC DNA]</scope>
    <source>
        <strain evidence="5 6">USBA 36</strain>
    </source>
</reference>
<sequence>MPARKDFHIYEEMEMTRLSAAAEQASELLKALSNPTRLKILCTLVESEKSVGQIAEALDVRENNVSQHLALLRKDRLVRTRREGQTIYYSIDDPAAQQVIALLHDLFCGPEELSRQR</sequence>
<name>A0A420WFV9_9PROT</name>
<dbReference type="InterPro" id="IPR001845">
    <property type="entry name" value="HTH_ArsR_DNA-bd_dom"/>
</dbReference>
<protein>
    <submittedName>
        <fullName evidence="5">DNA-binding transcriptional ArsR family regulator</fullName>
    </submittedName>
</protein>
<organism evidence="5 6">
    <name type="scientific">Oceanibaculum indicum</name>
    <dbReference type="NCBI Taxonomy" id="526216"/>
    <lineage>
        <taxon>Bacteria</taxon>
        <taxon>Pseudomonadati</taxon>
        <taxon>Pseudomonadota</taxon>
        <taxon>Alphaproteobacteria</taxon>
        <taxon>Rhodospirillales</taxon>
        <taxon>Oceanibaculaceae</taxon>
        <taxon>Oceanibaculum</taxon>
    </lineage>
</organism>
<keyword evidence="1" id="KW-0805">Transcription regulation</keyword>
<evidence type="ECO:0000256" key="1">
    <source>
        <dbReference type="ARBA" id="ARBA00023015"/>
    </source>
</evidence>
<dbReference type="InterPro" id="IPR051011">
    <property type="entry name" value="Metal_resp_trans_reg"/>
</dbReference>
<evidence type="ECO:0000313" key="6">
    <source>
        <dbReference type="Proteomes" id="UP000277424"/>
    </source>
</evidence>
<accession>A0A420WFV9</accession>
<dbReference type="InterPro" id="IPR036390">
    <property type="entry name" value="WH_DNA-bd_sf"/>
</dbReference>
<dbReference type="NCBIfam" id="NF033788">
    <property type="entry name" value="HTH_metalloreg"/>
    <property type="match status" value="1"/>
</dbReference>
<dbReference type="PRINTS" id="PR00778">
    <property type="entry name" value="HTHARSR"/>
</dbReference>
<dbReference type="InterPro" id="IPR011991">
    <property type="entry name" value="ArsR-like_HTH"/>
</dbReference>
<evidence type="ECO:0000259" key="4">
    <source>
        <dbReference type="PROSITE" id="PS50987"/>
    </source>
</evidence>
<dbReference type="PANTHER" id="PTHR43132:SF2">
    <property type="entry name" value="ARSENICAL RESISTANCE OPERON REPRESSOR ARSR-RELATED"/>
    <property type="match status" value="1"/>
</dbReference>
<feature type="domain" description="HTH arsR-type" evidence="4">
    <location>
        <begin position="18"/>
        <end position="114"/>
    </location>
</feature>
<evidence type="ECO:0000256" key="2">
    <source>
        <dbReference type="ARBA" id="ARBA00023125"/>
    </source>
</evidence>
<dbReference type="SUPFAM" id="SSF46785">
    <property type="entry name" value="Winged helix' DNA-binding domain"/>
    <property type="match status" value="1"/>
</dbReference>
<keyword evidence="2 5" id="KW-0238">DNA-binding</keyword>